<accession>A4J6F6</accession>
<dbReference type="HOGENOM" id="CLU_2034320_0_0_9"/>
<gene>
    <name evidence="1" type="ordered locus">Dred_2142</name>
</gene>
<evidence type="ECO:0000313" key="1">
    <source>
        <dbReference type="EMBL" id="ABO50659.1"/>
    </source>
</evidence>
<reference evidence="1 2" key="1">
    <citation type="submission" date="2007-03" db="EMBL/GenBank/DDBJ databases">
        <title>Complete sequence of Desulfotomaculum reducens MI-1.</title>
        <authorList>
            <consortium name="US DOE Joint Genome Institute"/>
            <person name="Copeland A."/>
            <person name="Lucas S."/>
            <person name="Lapidus A."/>
            <person name="Barry K."/>
            <person name="Detter J.C."/>
            <person name="Glavina del Rio T."/>
            <person name="Hammon N."/>
            <person name="Israni S."/>
            <person name="Dalin E."/>
            <person name="Tice H."/>
            <person name="Pitluck S."/>
            <person name="Sims D."/>
            <person name="Brettin T."/>
            <person name="Bruce D."/>
            <person name="Han C."/>
            <person name="Tapia R."/>
            <person name="Schmutz J."/>
            <person name="Larimer F."/>
            <person name="Land M."/>
            <person name="Hauser L."/>
            <person name="Kyrpides N."/>
            <person name="Kim E."/>
            <person name="Tebo B.M."/>
            <person name="Richardson P."/>
        </authorList>
    </citation>
    <scope>NUCLEOTIDE SEQUENCE [LARGE SCALE GENOMIC DNA]</scope>
    <source>
        <strain evidence="1 2">MI-1</strain>
    </source>
</reference>
<proteinExistence type="predicted"/>
<dbReference type="KEGG" id="drm:Dred_2142"/>
<keyword evidence="2" id="KW-1185">Reference proteome</keyword>
<dbReference type="Proteomes" id="UP000001556">
    <property type="component" value="Chromosome"/>
</dbReference>
<evidence type="ECO:0000313" key="2">
    <source>
        <dbReference type="Proteomes" id="UP000001556"/>
    </source>
</evidence>
<sequence>MFNDPRFALFSLTLLSQNHPDILERMQNFSLWLKQTGESLASIQNAMSEYEASMLSLAASQSTPKELTNQQQPFTTMIMKDGRNAKQVTEQVLSRLSESSLDKLESFLEELNQLILKYGDK</sequence>
<dbReference type="AlphaFoldDB" id="A4J6F6"/>
<dbReference type="EMBL" id="CP000612">
    <property type="protein sequence ID" value="ABO50659.1"/>
    <property type="molecule type" value="Genomic_DNA"/>
</dbReference>
<protein>
    <submittedName>
        <fullName evidence="1">Uncharacterized protein</fullName>
    </submittedName>
</protein>
<dbReference type="RefSeq" id="WP_011878461.1">
    <property type="nucleotide sequence ID" value="NC_009253.1"/>
</dbReference>
<organism evidence="1 2">
    <name type="scientific">Desulforamulus reducens (strain ATCC BAA-1160 / DSM 100696 / MI-1)</name>
    <name type="common">Desulfotomaculum reducens</name>
    <dbReference type="NCBI Taxonomy" id="349161"/>
    <lineage>
        <taxon>Bacteria</taxon>
        <taxon>Bacillati</taxon>
        <taxon>Bacillota</taxon>
        <taxon>Clostridia</taxon>
        <taxon>Eubacteriales</taxon>
        <taxon>Peptococcaceae</taxon>
        <taxon>Desulforamulus</taxon>
    </lineage>
</organism>
<name>A4J6F6_DESRM</name>